<dbReference type="Proteomes" id="UP001732700">
    <property type="component" value="Chromosome 3D"/>
</dbReference>
<evidence type="ECO:0000313" key="2">
    <source>
        <dbReference type="Proteomes" id="UP001732700"/>
    </source>
</evidence>
<reference evidence="1" key="2">
    <citation type="submission" date="2025-09" db="UniProtKB">
        <authorList>
            <consortium name="EnsemblPlants"/>
        </authorList>
    </citation>
    <scope>IDENTIFICATION</scope>
</reference>
<accession>A0ACD5VYG7</accession>
<keyword evidence="2" id="KW-1185">Reference proteome</keyword>
<sequence>MVEMGRASCSVPLVLLLAFLSCLFLAHAAAAGGNRKMLLSGVGDPAAGGAQEVPTTPDREAAGTDPTLVLADDEEMVVARRVDLQTEDYPGSGANGRHDPRNPH</sequence>
<dbReference type="EnsemblPlants" id="AVESA.00010b.r2.3DG0528210.1">
    <property type="protein sequence ID" value="AVESA.00010b.r2.3DG0528210.1.CDS"/>
    <property type="gene ID" value="AVESA.00010b.r2.3DG0528210"/>
</dbReference>
<protein>
    <submittedName>
        <fullName evidence="1">Uncharacterized protein</fullName>
    </submittedName>
</protein>
<reference evidence="1" key="1">
    <citation type="submission" date="2021-05" db="EMBL/GenBank/DDBJ databases">
        <authorList>
            <person name="Scholz U."/>
            <person name="Mascher M."/>
            <person name="Fiebig A."/>
        </authorList>
    </citation>
    <scope>NUCLEOTIDE SEQUENCE [LARGE SCALE GENOMIC DNA]</scope>
</reference>
<name>A0ACD5VYG7_AVESA</name>
<evidence type="ECO:0000313" key="1">
    <source>
        <dbReference type="EnsemblPlants" id="AVESA.00010b.r2.3DG0528210.1.CDS"/>
    </source>
</evidence>
<organism evidence="1 2">
    <name type="scientific">Avena sativa</name>
    <name type="common">Oat</name>
    <dbReference type="NCBI Taxonomy" id="4498"/>
    <lineage>
        <taxon>Eukaryota</taxon>
        <taxon>Viridiplantae</taxon>
        <taxon>Streptophyta</taxon>
        <taxon>Embryophyta</taxon>
        <taxon>Tracheophyta</taxon>
        <taxon>Spermatophyta</taxon>
        <taxon>Magnoliopsida</taxon>
        <taxon>Liliopsida</taxon>
        <taxon>Poales</taxon>
        <taxon>Poaceae</taxon>
        <taxon>BOP clade</taxon>
        <taxon>Pooideae</taxon>
        <taxon>Poodae</taxon>
        <taxon>Poeae</taxon>
        <taxon>Poeae Chloroplast Group 1 (Aveneae type)</taxon>
        <taxon>Aveninae</taxon>
        <taxon>Avena</taxon>
    </lineage>
</organism>
<proteinExistence type="predicted"/>